<evidence type="ECO:0000313" key="3">
    <source>
        <dbReference type="EMBL" id="PNH21673.1"/>
    </source>
</evidence>
<feature type="domain" description="Autotransporter" evidence="2">
    <location>
        <begin position="237"/>
        <end position="403"/>
    </location>
</feature>
<dbReference type="EMBL" id="NFMF01000006">
    <property type="protein sequence ID" value="PNH21673.1"/>
    <property type="molecule type" value="Genomic_DNA"/>
</dbReference>
<dbReference type="NCBIfam" id="TIGR01414">
    <property type="entry name" value="autotrans_barl"/>
    <property type="match status" value="1"/>
</dbReference>
<feature type="chain" id="PRO_5038774236" evidence="1">
    <location>
        <begin position="23"/>
        <end position="467"/>
    </location>
</feature>
<comment type="caution">
    <text evidence="3">The sequence shown here is derived from an EMBL/GenBank/DDBJ whole genome shotgun (WGS) entry which is preliminary data.</text>
</comment>
<dbReference type="GO" id="GO:0019867">
    <property type="term" value="C:outer membrane"/>
    <property type="evidence" value="ECO:0007669"/>
    <property type="project" value="InterPro"/>
</dbReference>
<keyword evidence="1" id="KW-0732">Signal</keyword>
<evidence type="ECO:0000313" key="4">
    <source>
        <dbReference type="Proteomes" id="UP000242958"/>
    </source>
</evidence>
<dbReference type="Pfam" id="PF03797">
    <property type="entry name" value="Autotransporter"/>
    <property type="match status" value="1"/>
</dbReference>
<dbReference type="InterPro" id="IPR036709">
    <property type="entry name" value="Autotransporte_beta_dom_sf"/>
</dbReference>
<sequence>MKKMVYSVLVAACLFMTEVAAANDLNTYRYIHPDGTVRELTDTDDYTEVGRKTIEGKEYWVAVMFRPQDEYTDIYKLKTNVPLDNKSDMGRFILRNRTKDPQDGTDVTEWEKPIPRKVSGGWVGSPFVTWTVHGKTYRIGDDKGRFTLLNNTVHILPSDPDTGLDLAKAGIMSLERRNVAAAEKEKKSSWWTTYTTNRIHRKYFSIYKSPTSKVDKDGKRKIGKARMVAFKNSYSQILGVGRNTIGQDGSITGMYFFYGQEEAQYLRDHIMDKNINVIRNKAGFHVANGSTKMFGGGLSKTTYFSHGLYVDALCQYAVFGRDIHTVNDGVYRSQKASVRADDIGLSLEVGRKIQMRNHWSMQPEVQYTYHHYVQDPYTDSLQRKIVRADIRDREFRVGMKVMYRDIYVKFNKYLNYTDGKKLDTETAIGIDRERKNNYSIHSSVTYRTGVQREEEQVRLNISVKKYL</sequence>
<dbReference type="RefSeq" id="WP_102889414.1">
    <property type="nucleotide sequence ID" value="NZ_NFMF01000006.1"/>
</dbReference>
<dbReference type="InterPro" id="IPR006315">
    <property type="entry name" value="OM_autotransptr_brl_dom"/>
</dbReference>
<reference evidence="3 4" key="1">
    <citation type="submission" date="2017-05" db="EMBL/GenBank/DDBJ databases">
        <authorList>
            <person name="Song R."/>
            <person name="Chenine A.L."/>
            <person name="Ruprecht R.M."/>
        </authorList>
    </citation>
    <scope>NUCLEOTIDE SEQUENCE [LARGE SCALE GENOMIC DNA]</scope>
    <source>
        <strain evidence="3 4">KA00229</strain>
    </source>
</reference>
<dbReference type="SUPFAM" id="SSF103515">
    <property type="entry name" value="Autotransporter"/>
    <property type="match status" value="1"/>
</dbReference>
<gene>
    <name evidence="3" type="ORF">CAL30_04375</name>
</gene>
<protein>
    <submittedName>
        <fullName evidence="3">Autotransporter outer membrane beta-barrel domain-containing protein</fullName>
    </submittedName>
</protein>
<dbReference type="Proteomes" id="UP000242958">
    <property type="component" value="Unassembled WGS sequence"/>
</dbReference>
<feature type="signal peptide" evidence="1">
    <location>
        <begin position="1"/>
        <end position="22"/>
    </location>
</feature>
<dbReference type="Gene3D" id="2.40.128.130">
    <property type="entry name" value="Autotransporter beta-domain"/>
    <property type="match status" value="1"/>
</dbReference>
<dbReference type="InterPro" id="IPR005546">
    <property type="entry name" value="Autotransporte_beta"/>
</dbReference>
<evidence type="ECO:0000259" key="2">
    <source>
        <dbReference type="Pfam" id="PF03797"/>
    </source>
</evidence>
<dbReference type="AlphaFoldDB" id="A0A2J8BA97"/>
<name>A0A2J8BA97_9FIRM</name>
<organism evidence="3 4">
    <name type="scientific">Megasphaera hutchinsoni</name>
    <dbReference type="NCBI Taxonomy" id="1588748"/>
    <lineage>
        <taxon>Bacteria</taxon>
        <taxon>Bacillati</taxon>
        <taxon>Bacillota</taxon>
        <taxon>Negativicutes</taxon>
        <taxon>Veillonellales</taxon>
        <taxon>Veillonellaceae</taxon>
        <taxon>Megasphaera</taxon>
    </lineage>
</organism>
<proteinExistence type="predicted"/>
<evidence type="ECO:0000256" key="1">
    <source>
        <dbReference type="SAM" id="SignalP"/>
    </source>
</evidence>
<accession>A0A2J8BA97</accession>